<dbReference type="InterPro" id="IPR016032">
    <property type="entry name" value="Sig_transdc_resp-reg_C-effctor"/>
</dbReference>
<name>H8H0D0_DEIGI</name>
<dbReference type="PATRIC" id="fig|745776.4.peg.3330"/>
<dbReference type="CDD" id="cd06170">
    <property type="entry name" value="LuxR_C_like"/>
    <property type="match status" value="1"/>
</dbReference>
<dbReference type="SMART" id="SM00421">
    <property type="entry name" value="HTH_LUXR"/>
    <property type="match status" value="1"/>
</dbReference>
<dbReference type="Gene3D" id="3.30.450.40">
    <property type="match status" value="1"/>
</dbReference>
<keyword evidence="1" id="KW-0805">Transcription regulation</keyword>
<dbReference type="KEGG" id="dgo:DGo_PA0296"/>
<protein>
    <recommendedName>
        <fullName evidence="5">HTH luxR-type domain-containing protein</fullName>
    </recommendedName>
</protein>
<evidence type="ECO:0000256" key="1">
    <source>
        <dbReference type="ARBA" id="ARBA00023015"/>
    </source>
</evidence>
<dbReference type="InterPro" id="IPR000792">
    <property type="entry name" value="Tscrpt_reg_LuxR_C"/>
</dbReference>
<dbReference type="PRINTS" id="PR00038">
    <property type="entry name" value="HTHLUXR"/>
</dbReference>
<evidence type="ECO:0000256" key="3">
    <source>
        <dbReference type="ARBA" id="ARBA00023163"/>
    </source>
</evidence>
<dbReference type="GO" id="GO:0006355">
    <property type="term" value="P:regulation of DNA-templated transcription"/>
    <property type="evidence" value="ECO:0007669"/>
    <property type="project" value="InterPro"/>
</dbReference>
<evidence type="ECO:0000256" key="2">
    <source>
        <dbReference type="ARBA" id="ARBA00023125"/>
    </source>
</evidence>
<dbReference type="Gene3D" id="1.10.10.10">
    <property type="entry name" value="Winged helix-like DNA-binding domain superfamily/Winged helix DNA-binding domain"/>
    <property type="match status" value="1"/>
</dbReference>
<evidence type="ECO:0000259" key="5">
    <source>
        <dbReference type="PROSITE" id="PS50043"/>
    </source>
</evidence>
<dbReference type="RefSeq" id="WP_014695700.1">
    <property type="nucleotide sequence ID" value="NC_017805.1"/>
</dbReference>
<dbReference type="PANTHER" id="PTHR44688">
    <property type="entry name" value="DNA-BINDING TRANSCRIPTIONAL ACTIVATOR DEVR_DOSR"/>
    <property type="match status" value="1"/>
</dbReference>
<evidence type="ECO:0000313" key="6">
    <source>
        <dbReference type="EMBL" id="AFD27182.1"/>
    </source>
</evidence>
<dbReference type="SUPFAM" id="SSF46894">
    <property type="entry name" value="C-terminal effector domain of the bipartite response regulators"/>
    <property type="match status" value="1"/>
</dbReference>
<dbReference type="AlphaFoldDB" id="H8H0D0"/>
<dbReference type="InterPro" id="IPR029016">
    <property type="entry name" value="GAF-like_dom_sf"/>
</dbReference>
<proteinExistence type="predicted"/>
<gene>
    <name evidence="6" type="ordered locus">DGo_PA0296</name>
</gene>
<keyword evidence="3" id="KW-0804">Transcription</keyword>
<dbReference type="EMBL" id="CP002192">
    <property type="protein sequence ID" value="AFD27182.1"/>
    <property type="molecule type" value="Genomic_DNA"/>
</dbReference>
<sequence>MKLSAAQITQEQGACRVSRDVADAARLRLLADLSRDLRRPLDERGVWEAGLRRAAPFCGADRGWGLDLRGRVLLGRGAPPPELHDWLAQGAQARHTEEPRPETPHPVDAAEPWTEARPLAAGAALRVPVSAGARVLGSLVLTGPELRDLGPEDRTALDVLGAQVGAAAQLLRLSAELARSVRPPLLRRAALRTRAGRLSPDSALLTTREREVLTLVSRGLSNPEIGAALGIRAGTAKIHVERILSKLGVADRMGAAALGLSLGLIDA</sequence>
<accession>H8H0D0</accession>
<dbReference type="PROSITE" id="PS50043">
    <property type="entry name" value="HTH_LUXR_2"/>
    <property type="match status" value="1"/>
</dbReference>
<dbReference type="SUPFAM" id="SSF55781">
    <property type="entry name" value="GAF domain-like"/>
    <property type="match status" value="1"/>
</dbReference>
<dbReference type="PANTHER" id="PTHR44688:SF16">
    <property type="entry name" value="DNA-BINDING TRANSCRIPTIONAL ACTIVATOR DEVR_DOSR"/>
    <property type="match status" value="1"/>
</dbReference>
<feature type="region of interest" description="Disordered" evidence="4">
    <location>
        <begin position="90"/>
        <end position="109"/>
    </location>
</feature>
<dbReference type="InterPro" id="IPR036388">
    <property type="entry name" value="WH-like_DNA-bd_sf"/>
</dbReference>
<reference evidence="6 7" key="1">
    <citation type="journal article" date="2012" name="PLoS ONE">
        <title>Genome sequence and transcriptome analysis of the radioresistant bacterium Deinococcus gobiensis: insights into the extreme environmental adaptations.</title>
        <authorList>
            <person name="Yuan M."/>
            <person name="Chen M."/>
            <person name="Zhang W."/>
            <person name="Lu W."/>
            <person name="Wang J."/>
            <person name="Yang M."/>
            <person name="Zhao P."/>
            <person name="Tang R."/>
            <person name="Li X."/>
            <person name="Hao Y."/>
            <person name="Zhou Z."/>
            <person name="Zhan Y."/>
            <person name="Yu H."/>
            <person name="Teng C."/>
            <person name="Yan Y."/>
            <person name="Ping S."/>
            <person name="Wang Y."/>
            <person name="Lin M."/>
        </authorList>
    </citation>
    <scope>NUCLEOTIDE SEQUENCE [LARGE SCALE GENOMIC DNA]</scope>
    <source>
        <strain evidence="7">DSM 21396 / JCM 16679 / CGMCC 1.7299 / I-0</strain>
        <plasmid evidence="6">P1</plasmid>
    </source>
</reference>
<keyword evidence="2" id="KW-0238">DNA-binding</keyword>
<dbReference type="GO" id="GO:0003677">
    <property type="term" value="F:DNA binding"/>
    <property type="evidence" value="ECO:0007669"/>
    <property type="project" value="UniProtKB-KW"/>
</dbReference>
<dbReference type="Pfam" id="PF00196">
    <property type="entry name" value="GerE"/>
    <property type="match status" value="1"/>
</dbReference>
<keyword evidence="6" id="KW-0614">Plasmid</keyword>
<feature type="domain" description="HTH luxR-type" evidence="5">
    <location>
        <begin position="198"/>
        <end position="263"/>
    </location>
</feature>
<organism evidence="6 7">
    <name type="scientific">Deinococcus gobiensis (strain DSM 21396 / JCM 16679 / CGMCC 1.7299 / I-0)</name>
    <dbReference type="NCBI Taxonomy" id="745776"/>
    <lineage>
        <taxon>Bacteria</taxon>
        <taxon>Thermotogati</taxon>
        <taxon>Deinococcota</taxon>
        <taxon>Deinococci</taxon>
        <taxon>Deinococcales</taxon>
        <taxon>Deinococcaceae</taxon>
        <taxon>Deinococcus</taxon>
    </lineage>
</organism>
<evidence type="ECO:0000256" key="4">
    <source>
        <dbReference type="SAM" id="MobiDB-lite"/>
    </source>
</evidence>
<evidence type="ECO:0000313" key="7">
    <source>
        <dbReference type="Proteomes" id="UP000007575"/>
    </source>
</evidence>
<dbReference type="HOGENOM" id="CLU_102974_0_0_0"/>
<geneLocation type="plasmid" evidence="6 7">
    <name>P1</name>
</geneLocation>
<feature type="compositionally biased region" description="Basic and acidic residues" evidence="4">
    <location>
        <begin position="94"/>
        <end position="105"/>
    </location>
</feature>
<dbReference type="Proteomes" id="UP000007575">
    <property type="component" value="Plasmid P1"/>
</dbReference>
<keyword evidence="7" id="KW-1185">Reference proteome</keyword>